<sequence length="198" mass="22130">MKDALNTDGVLTARFALPVSEDEIYLHRTHPFVEGLAAHLFESALDPKKTSIASRCGAMRTNAVEGRTTLLLLRLRYHIVTKQQGEESPLLAEECRMMAFAGAPERAQWLDDAAVERLLDAAPDMNISAEQVQRYLQAVCDQFDLLRPALNDAAQRYGQTLLEAHRRVRQVAQAKGVSYRVEPQLPPDVLGMYVFLPA</sequence>
<dbReference type="HOGENOM" id="CLU_1375840_0_0_0"/>
<accession>A0A081BNX1</accession>
<dbReference type="EMBL" id="DF820458">
    <property type="protein sequence ID" value="GAK52087.1"/>
    <property type="molecule type" value="Genomic_DNA"/>
</dbReference>
<proteinExistence type="predicted"/>
<name>A0A081BNX1_9BACT</name>
<keyword evidence="1" id="KW-0378">Hydrolase</keyword>
<dbReference type="AlphaFoldDB" id="A0A081BNX1"/>
<evidence type="ECO:0000313" key="1">
    <source>
        <dbReference type="EMBL" id="GAK52087.1"/>
    </source>
</evidence>
<keyword evidence="1" id="KW-0067">ATP-binding</keyword>
<keyword evidence="1" id="KW-0347">Helicase</keyword>
<gene>
    <name evidence="1" type="ORF">U14_03335</name>
</gene>
<dbReference type="GO" id="GO:0004386">
    <property type="term" value="F:helicase activity"/>
    <property type="evidence" value="ECO:0007669"/>
    <property type="project" value="UniProtKB-KW"/>
</dbReference>
<keyword evidence="2" id="KW-1185">Reference proteome</keyword>
<reference evidence="1" key="1">
    <citation type="journal article" date="2015" name="PeerJ">
        <title>First genomic representation of candidate bacterial phylum KSB3 points to enhanced environmental sensing as a trigger of wastewater bulking.</title>
        <authorList>
            <person name="Sekiguchi Y."/>
            <person name="Ohashi A."/>
            <person name="Parks D.H."/>
            <person name="Yamauchi T."/>
            <person name="Tyson G.W."/>
            <person name="Hugenholtz P."/>
        </authorList>
    </citation>
    <scope>NUCLEOTIDE SEQUENCE [LARGE SCALE GENOMIC DNA]</scope>
</reference>
<organism evidence="1">
    <name type="scientific">Candidatus Moduliflexus flocculans</name>
    <dbReference type="NCBI Taxonomy" id="1499966"/>
    <lineage>
        <taxon>Bacteria</taxon>
        <taxon>Candidatus Moduliflexota</taxon>
        <taxon>Candidatus Moduliflexia</taxon>
        <taxon>Candidatus Moduliflexales</taxon>
        <taxon>Candidatus Moduliflexaceae</taxon>
    </lineage>
</organism>
<dbReference type="STRING" id="1499966.U14_03335"/>
<keyword evidence="1" id="KW-0547">Nucleotide-binding</keyword>
<protein>
    <submittedName>
        <fullName evidence="1">Helicase domain protein</fullName>
    </submittedName>
</protein>
<dbReference type="Proteomes" id="UP000030700">
    <property type="component" value="Unassembled WGS sequence"/>
</dbReference>
<evidence type="ECO:0000313" key="2">
    <source>
        <dbReference type="Proteomes" id="UP000030700"/>
    </source>
</evidence>